<proteinExistence type="predicted"/>
<keyword evidence="2" id="KW-1185">Reference proteome</keyword>
<reference evidence="3" key="1">
    <citation type="submission" date="2016-06" db="UniProtKB">
        <authorList>
            <consortium name="WormBaseParasite"/>
        </authorList>
    </citation>
    <scope>IDENTIFICATION</scope>
</reference>
<dbReference type="OrthoDB" id="9390935at2759"/>
<reference evidence="1 2" key="2">
    <citation type="submission" date="2018-11" db="EMBL/GenBank/DDBJ databases">
        <authorList>
            <consortium name="Pathogen Informatics"/>
        </authorList>
    </citation>
    <scope>NUCLEOTIDE SEQUENCE [LARGE SCALE GENOMIC DNA]</scope>
    <source>
        <strain evidence="1 2">Egypt</strain>
    </source>
</reference>
<gene>
    <name evidence="1" type="ORF">ECPE_LOCUS14448</name>
</gene>
<evidence type="ECO:0000313" key="2">
    <source>
        <dbReference type="Proteomes" id="UP000272942"/>
    </source>
</evidence>
<dbReference type="Proteomes" id="UP000272942">
    <property type="component" value="Unassembled WGS sequence"/>
</dbReference>
<evidence type="ECO:0000313" key="1">
    <source>
        <dbReference type="EMBL" id="VDP91720.1"/>
    </source>
</evidence>
<protein>
    <submittedName>
        <fullName evidence="3">Amyloid beta A4 precursor protein-binding family B member 2</fullName>
    </submittedName>
</protein>
<dbReference type="WBParaSite" id="ECPE_0001448801-mRNA-1">
    <property type="protein sequence ID" value="ECPE_0001448801-mRNA-1"/>
    <property type="gene ID" value="ECPE_0001448801"/>
</dbReference>
<sequence>MLKDDPVKQADIFAKHYSSVRESEEPFPEDLHTQDLNSPVLAVPEFNPREVQVAMENLDTKQSPGPDGLHPKVLKVLAVVISAP</sequence>
<organism evidence="3">
    <name type="scientific">Echinostoma caproni</name>
    <dbReference type="NCBI Taxonomy" id="27848"/>
    <lineage>
        <taxon>Eukaryota</taxon>
        <taxon>Metazoa</taxon>
        <taxon>Spiralia</taxon>
        <taxon>Lophotrochozoa</taxon>
        <taxon>Platyhelminthes</taxon>
        <taxon>Trematoda</taxon>
        <taxon>Digenea</taxon>
        <taxon>Plagiorchiida</taxon>
        <taxon>Echinostomata</taxon>
        <taxon>Echinostomatoidea</taxon>
        <taxon>Echinostomatidae</taxon>
        <taxon>Echinostoma</taxon>
    </lineage>
</organism>
<accession>A0A183B5G3</accession>
<dbReference type="AlphaFoldDB" id="A0A183B5G3"/>
<name>A0A183B5G3_9TREM</name>
<evidence type="ECO:0000313" key="3">
    <source>
        <dbReference type="WBParaSite" id="ECPE_0001448801-mRNA-1"/>
    </source>
</evidence>
<dbReference type="EMBL" id="UZAN01057599">
    <property type="protein sequence ID" value="VDP91720.1"/>
    <property type="molecule type" value="Genomic_DNA"/>
</dbReference>